<keyword evidence="3" id="KW-1185">Reference proteome</keyword>
<feature type="transmembrane region" description="Helical" evidence="1">
    <location>
        <begin position="9"/>
        <end position="28"/>
    </location>
</feature>
<keyword evidence="1" id="KW-0812">Transmembrane</keyword>
<feature type="transmembrane region" description="Helical" evidence="1">
    <location>
        <begin position="40"/>
        <end position="60"/>
    </location>
</feature>
<dbReference type="InterPro" id="IPR021443">
    <property type="entry name" value="DUF3093"/>
</dbReference>
<keyword evidence="1" id="KW-0472">Membrane</keyword>
<dbReference type="AlphaFoldDB" id="A0A8J7GJN2"/>
<reference evidence="2" key="1">
    <citation type="submission" date="2020-11" db="EMBL/GenBank/DDBJ databases">
        <title>Sequencing the genomes of 1000 actinobacteria strains.</title>
        <authorList>
            <person name="Klenk H.-P."/>
        </authorList>
    </citation>
    <scope>NUCLEOTIDE SEQUENCE</scope>
    <source>
        <strain evidence="2">DSM 45356</strain>
    </source>
</reference>
<evidence type="ECO:0000256" key="1">
    <source>
        <dbReference type="SAM" id="Phobius"/>
    </source>
</evidence>
<gene>
    <name evidence="2" type="ORF">IW245_004216</name>
</gene>
<dbReference type="Pfam" id="PF11292">
    <property type="entry name" value="DUF3093"/>
    <property type="match status" value="1"/>
</dbReference>
<evidence type="ECO:0000313" key="2">
    <source>
        <dbReference type="EMBL" id="MBG6138022.1"/>
    </source>
</evidence>
<proteinExistence type="predicted"/>
<accession>A0A8J7GJN2</accession>
<dbReference type="Proteomes" id="UP000622552">
    <property type="component" value="Unassembled WGS sequence"/>
</dbReference>
<evidence type="ECO:0008006" key="4">
    <source>
        <dbReference type="Google" id="ProtNLM"/>
    </source>
</evidence>
<keyword evidence="1" id="KW-1133">Transmembrane helix</keyword>
<dbReference type="RefSeq" id="WP_372445201.1">
    <property type="nucleotide sequence ID" value="NZ_BONS01000017.1"/>
</dbReference>
<evidence type="ECO:0000313" key="3">
    <source>
        <dbReference type="Proteomes" id="UP000622552"/>
    </source>
</evidence>
<organism evidence="2 3">
    <name type="scientific">Longispora fulva</name>
    <dbReference type="NCBI Taxonomy" id="619741"/>
    <lineage>
        <taxon>Bacteria</taxon>
        <taxon>Bacillati</taxon>
        <taxon>Actinomycetota</taxon>
        <taxon>Actinomycetes</taxon>
        <taxon>Micromonosporales</taxon>
        <taxon>Micromonosporaceae</taxon>
        <taxon>Longispora</taxon>
    </lineage>
</organism>
<dbReference type="EMBL" id="JADOUF010000001">
    <property type="protein sequence ID" value="MBG6138022.1"/>
    <property type="molecule type" value="Genomic_DNA"/>
</dbReference>
<sequence length="148" mass="16134">MAPQYQERLFLPWWLWLAALGLSGLLAGELHMGAPGLREWLPYAIIFPLTIGGAAWLGRLKVSVADGELRVDDARLPVKFIGDVTPLDPAARRDVLGVHAHPLAFVVQRPWVPGAVMVTLTDPADPTPYWVVSTRRPEALAAAITAAR</sequence>
<comment type="caution">
    <text evidence="2">The sequence shown here is derived from an EMBL/GenBank/DDBJ whole genome shotgun (WGS) entry which is preliminary data.</text>
</comment>
<protein>
    <recommendedName>
        <fullName evidence="4">DUF3093 domain-containing protein</fullName>
    </recommendedName>
</protein>
<name>A0A8J7GJN2_9ACTN</name>